<dbReference type="GO" id="GO:1901135">
    <property type="term" value="P:carbohydrate derivative metabolic process"/>
    <property type="evidence" value="ECO:0007669"/>
    <property type="project" value="InterPro"/>
</dbReference>
<comment type="similarity">
    <text evidence="1">Belongs to the SIS family. PHI subfamily.</text>
</comment>
<sequence>MASTAGYSSLLLQELSQVIGAVSDAEAAALAERIRRADRIFVAGAGRSGLMMRAFAMRLVHLGLQAHVVGETTTPGFGPRDLLILGSGSGETSSLVAMAQKAAALGGTVALATVRPDSTLGRLAECVVRIPASAKEANGAQRPTIQPMGSLFEQSLLLLLDALTLSLMAEREADSAAMFGRHANLE</sequence>
<dbReference type="NCBIfam" id="TIGR03127">
    <property type="entry name" value="RuMP_HxlB"/>
    <property type="match status" value="1"/>
</dbReference>
<evidence type="ECO:0000313" key="3">
    <source>
        <dbReference type="EMBL" id="MBB6669747.1"/>
    </source>
</evidence>
<organism evidence="3 4">
    <name type="scientific">Cohnella nanjingensis</name>
    <dbReference type="NCBI Taxonomy" id="1387779"/>
    <lineage>
        <taxon>Bacteria</taxon>
        <taxon>Bacillati</taxon>
        <taxon>Bacillota</taxon>
        <taxon>Bacilli</taxon>
        <taxon>Bacillales</taxon>
        <taxon>Paenibacillaceae</taxon>
        <taxon>Cohnella</taxon>
    </lineage>
</organism>
<evidence type="ECO:0000313" key="4">
    <source>
        <dbReference type="Proteomes" id="UP000547209"/>
    </source>
</evidence>
<dbReference type="InterPro" id="IPR046348">
    <property type="entry name" value="SIS_dom_sf"/>
</dbReference>
<dbReference type="EMBL" id="JACJVP010000004">
    <property type="protein sequence ID" value="MBB6669747.1"/>
    <property type="molecule type" value="Genomic_DNA"/>
</dbReference>
<dbReference type="CDD" id="cd05005">
    <property type="entry name" value="SIS_PHI"/>
    <property type="match status" value="1"/>
</dbReference>
<dbReference type="PANTHER" id="PTHR43443">
    <property type="entry name" value="3-HEXULOSE-6-PHOSPHATE ISOMERASE"/>
    <property type="match status" value="1"/>
</dbReference>
<comment type="caution">
    <text evidence="3">The sequence shown here is derived from an EMBL/GenBank/DDBJ whole genome shotgun (WGS) entry which is preliminary data.</text>
</comment>
<feature type="domain" description="SIS" evidence="2">
    <location>
        <begin position="30"/>
        <end position="173"/>
    </location>
</feature>
<keyword evidence="4" id="KW-1185">Reference proteome</keyword>
<dbReference type="InterPro" id="IPR017552">
    <property type="entry name" value="PHI/rmpB"/>
</dbReference>
<dbReference type="SUPFAM" id="SSF53697">
    <property type="entry name" value="SIS domain"/>
    <property type="match status" value="1"/>
</dbReference>
<name>A0A7X0RLK4_9BACL</name>
<reference evidence="3 4" key="1">
    <citation type="submission" date="2020-08" db="EMBL/GenBank/DDBJ databases">
        <title>Cohnella phylogeny.</title>
        <authorList>
            <person name="Dunlap C."/>
        </authorList>
    </citation>
    <scope>NUCLEOTIDE SEQUENCE [LARGE SCALE GENOMIC DNA]</scope>
    <source>
        <strain evidence="3 4">DSM 28246</strain>
    </source>
</reference>
<dbReference type="GO" id="GO:0016853">
    <property type="term" value="F:isomerase activity"/>
    <property type="evidence" value="ECO:0007669"/>
    <property type="project" value="UniProtKB-KW"/>
</dbReference>
<dbReference type="AlphaFoldDB" id="A0A7X0RLK4"/>
<evidence type="ECO:0000256" key="1">
    <source>
        <dbReference type="ARBA" id="ARBA00009235"/>
    </source>
</evidence>
<dbReference type="Pfam" id="PF01380">
    <property type="entry name" value="SIS"/>
    <property type="match status" value="1"/>
</dbReference>
<evidence type="ECO:0000259" key="2">
    <source>
        <dbReference type="PROSITE" id="PS51464"/>
    </source>
</evidence>
<dbReference type="Gene3D" id="3.40.50.10490">
    <property type="entry name" value="Glucose-6-phosphate isomerase like protein, domain 1"/>
    <property type="match status" value="1"/>
</dbReference>
<dbReference type="Proteomes" id="UP000547209">
    <property type="component" value="Unassembled WGS sequence"/>
</dbReference>
<dbReference type="RefSeq" id="WP_185141189.1">
    <property type="nucleotide sequence ID" value="NZ_JACJVP010000004.1"/>
</dbReference>
<dbReference type="PANTHER" id="PTHR43443:SF1">
    <property type="entry name" value="3-HEXULOSE-6-PHOSPHATE ISOMERASE"/>
    <property type="match status" value="1"/>
</dbReference>
<dbReference type="GO" id="GO:0097367">
    <property type="term" value="F:carbohydrate derivative binding"/>
    <property type="evidence" value="ECO:0007669"/>
    <property type="project" value="InterPro"/>
</dbReference>
<proteinExistence type="inferred from homology"/>
<gene>
    <name evidence="3" type="primary">hxlB</name>
    <name evidence="3" type="ORF">H7C19_03495</name>
</gene>
<keyword evidence="3" id="KW-0413">Isomerase</keyword>
<dbReference type="PROSITE" id="PS51464">
    <property type="entry name" value="SIS"/>
    <property type="match status" value="1"/>
</dbReference>
<accession>A0A7X0RLK4</accession>
<dbReference type="InterPro" id="IPR001347">
    <property type="entry name" value="SIS_dom"/>
</dbReference>
<protein>
    <submittedName>
        <fullName evidence="3">6-phospho-3-hexuloisomerase</fullName>
    </submittedName>
</protein>